<reference evidence="1" key="1">
    <citation type="journal article" date="2014" name="Front. Microbiol.">
        <title>High frequency of phylogenetically diverse reductive dehalogenase-homologous genes in deep subseafloor sedimentary metagenomes.</title>
        <authorList>
            <person name="Kawai M."/>
            <person name="Futagami T."/>
            <person name="Toyoda A."/>
            <person name="Takaki Y."/>
            <person name="Nishi S."/>
            <person name="Hori S."/>
            <person name="Arai W."/>
            <person name="Tsubouchi T."/>
            <person name="Morono Y."/>
            <person name="Uchiyama I."/>
            <person name="Ito T."/>
            <person name="Fujiyama A."/>
            <person name="Inagaki F."/>
            <person name="Takami H."/>
        </authorList>
    </citation>
    <scope>NUCLEOTIDE SEQUENCE</scope>
    <source>
        <strain evidence="1">Expedition CK06-06</strain>
    </source>
</reference>
<dbReference type="EMBL" id="BART01010740">
    <property type="protein sequence ID" value="GAG90007.1"/>
    <property type="molecule type" value="Genomic_DNA"/>
</dbReference>
<protein>
    <submittedName>
        <fullName evidence="1">Uncharacterized protein</fullName>
    </submittedName>
</protein>
<proteinExistence type="predicted"/>
<gene>
    <name evidence="1" type="ORF">S01H4_23214</name>
</gene>
<accession>X1C9V2</accession>
<comment type="caution">
    <text evidence="1">The sequence shown here is derived from an EMBL/GenBank/DDBJ whole genome shotgun (WGS) entry which is preliminary data.</text>
</comment>
<organism evidence="1">
    <name type="scientific">marine sediment metagenome</name>
    <dbReference type="NCBI Taxonomy" id="412755"/>
    <lineage>
        <taxon>unclassified sequences</taxon>
        <taxon>metagenomes</taxon>
        <taxon>ecological metagenomes</taxon>
    </lineage>
</organism>
<dbReference type="AlphaFoldDB" id="X1C9V2"/>
<sequence length="233" mass="27669">MKNQYFGDRNDFFKYDLVLNLIEKIENLKCFTFIPMLTEDDGSGDGALTNYNGSRRKELDDFLKDCIKKPDRKVKNLRSFMSKYEQIEYRPYKDDEYFLHAERKQYFDSIHSSILNESVILIDPDNGFEVKSMRSGTSHKYIKYKELSNIYSRMGSNSLIIVYQHIPRVKRKRFFAQVGEKICICTDTKNLMCLSDNRIVFFIMAKTDELKHKIRNVLNDYSNINKKIHEVLE</sequence>
<name>X1C9V2_9ZZZZ</name>
<evidence type="ECO:0000313" key="1">
    <source>
        <dbReference type="EMBL" id="GAG90007.1"/>
    </source>
</evidence>